<dbReference type="Gene3D" id="1.50.10.10">
    <property type="match status" value="1"/>
</dbReference>
<dbReference type="InterPro" id="IPR005195">
    <property type="entry name" value="Glyco_hydro_65_M"/>
</dbReference>
<dbReference type="GO" id="GO:0005975">
    <property type="term" value="P:carbohydrate metabolic process"/>
    <property type="evidence" value="ECO:0007669"/>
    <property type="project" value="InterPro"/>
</dbReference>
<feature type="binding site" evidence="5">
    <location>
        <begin position="348"/>
        <end position="349"/>
    </location>
    <ligand>
        <name>substrate</name>
    </ligand>
</feature>
<keyword evidence="3" id="KW-0808">Transferase</keyword>
<dbReference type="PANTHER" id="PTHR11051">
    <property type="entry name" value="GLYCOSYL HYDROLASE-RELATED"/>
    <property type="match status" value="1"/>
</dbReference>
<evidence type="ECO:0000313" key="10">
    <source>
        <dbReference type="Proteomes" id="UP001055091"/>
    </source>
</evidence>
<organism evidence="9 10">
    <name type="scientific">Hungatella hathewayi</name>
    <dbReference type="NCBI Taxonomy" id="154046"/>
    <lineage>
        <taxon>Bacteria</taxon>
        <taxon>Bacillati</taxon>
        <taxon>Bacillota</taxon>
        <taxon>Clostridia</taxon>
        <taxon>Lachnospirales</taxon>
        <taxon>Lachnospiraceae</taxon>
        <taxon>Hungatella</taxon>
    </lineage>
</organism>
<dbReference type="EMBL" id="BQNJ01000001">
    <property type="protein sequence ID" value="GKG98807.1"/>
    <property type="molecule type" value="Genomic_DNA"/>
</dbReference>
<dbReference type="Pfam" id="PF03633">
    <property type="entry name" value="Glyco_hydro_65C"/>
    <property type="match status" value="1"/>
</dbReference>
<dbReference type="Pfam" id="PF03632">
    <property type="entry name" value="Glyco_hydro_65m"/>
    <property type="match status" value="1"/>
</dbReference>
<dbReference type="InterPro" id="IPR037018">
    <property type="entry name" value="GH65_N"/>
</dbReference>
<dbReference type="Gene3D" id="2.70.98.40">
    <property type="entry name" value="Glycoside hydrolase, family 65, N-terminal domain"/>
    <property type="match status" value="1"/>
</dbReference>
<evidence type="ECO:0000259" key="7">
    <source>
        <dbReference type="Pfam" id="PF03633"/>
    </source>
</evidence>
<dbReference type="SUPFAM" id="SSF48208">
    <property type="entry name" value="Six-hairpin glycosidases"/>
    <property type="match status" value="1"/>
</dbReference>
<evidence type="ECO:0000256" key="4">
    <source>
        <dbReference type="PIRSR" id="PIRSR036289-50"/>
    </source>
</evidence>
<dbReference type="Gene3D" id="2.60.420.10">
    <property type="entry name" value="Maltose phosphorylase, domain 3"/>
    <property type="match status" value="1"/>
</dbReference>
<dbReference type="GO" id="GO:0030246">
    <property type="term" value="F:carbohydrate binding"/>
    <property type="evidence" value="ECO:0007669"/>
    <property type="project" value="InterPro"/>
</dbReference>
<feature type="domain" description="Glycoside hydrolase family 65 C-terminal" evidence="7">
    <location>
        <begin position="695"/>
        <end position="742"/>
    </location>
</feature>
<feature type="domain" description="Glycoside hydrolase family 65 central catalytic" evidence="6">
    <location>
        <begin position="314"/>
        <end position="684"/>
    </location>
</feature>
<accession>A0AA37N2K3</accession>
<sequence>MIYYGTEEKEKEKGFRFYEPERNPDYNKKTEAVFAQCNGFLGVRASFETKQLDESRGTFICGLYHKAGIHEVTELVNCPDVTEFRIRINGENLRLDSCCLTEYERSLYTRYGELESRIGCEMKSAGGVHLTARRFASADNRRLFCHQLEISCEEGGVLELSTGINGQITNSGVAHFDRMEARVFEHCRMFLECGCDDGQILSVMTVCSTGESRESAAFHLERRAVYQDFKKELQPGEVWTISKYTLFDVENRKESSGKTDGQVLVEMTDVLAEALKAGYGELNRRHRDAFERFWDMAAIEITGAAKEERAAVEFAEYHLAGMVPWEGDSCSIAAKGLTGEGYKGHVFWDTEIFIMPFFIQMFPETARNLLLYRYRGLAGARKKAEEYGYSGAMYPWEAAASGEEETPLYAAIDIHTGKAAKVWSGIKEHHVTADIIYGLISYYRATGDRNFMDQYGCRMILETAVFWYSRAVWNGDKRRFEIRDVIGPDEYTEHVDNNAYTNYMAFENVKAAGQVLASWDNPLADSCRKEGWSERFDHFLRHLYLPEPNEEKLIPQDDTFLSKKKLSNIEKYRNADVRQLILKDYSRNQVVDMQVLKQADVVMLLELLPERFDAETVKKNVEYYEALNTHDSSLSLCAHAEAEAVIGEMDKAVGFFHQAMEIDLGMSYKDSAEGIHAASLGGIVNCILRGVAGIKTDGNMFRFTPHLPDHWQSIRFSFMDHGRKKTAVVTSEGAAVTAEEDDDTGVYI</sequence>
<protein>
    <submittedName>
        <fullName evidence="9">Maltose phosphorylase</fullName>
    </submittedName>
</protein>
<evidence type="ECO:0000313" key="9">
    <source>
        <dbReference type="EMBL" id="GKG98807.1"/>
    </source>
</evidence>
<dbReference type="InterPro" id="IPR011013">
    <property type="entry name" value="Gal_mutarotase_sf_dom"/>
</dbReference>
<evidence type="ECO:0000256" key="5">
    <source>
        <dbReference type="PIRSR" id="PIRSR036289-51"/>
    </source>
</evidence>
<dbReference type="Proteomes" id="UP001055091">
    <property type="component" value="Unassembled WGS sequence"/>
</dbReference>
<feature type="active site" description="Proton donor" evidence="4">
    <location>
        <position position="490"/>
    </location>
</feature>
<dbReference type="GO" id="GO:0016757">
    <property type="term" value="F:glycosyltransferase activity"/>
    <property type="evidence" value="ECO:0007669"/>
    <property type="project" value="UniProtKB-KW"/>
</dbReference>
<dbReference type="PIRSF" id="PIRSF036289">
    <property type="entry name" value="Glycosyl_hydrolase_malt_phosph"/>
    <property type="match status" value="1"/>
</dbReference>
<reference evidence="9" key="1">
    <citation type="submission" date="2022-01" db="EMBL/GenBank/DDBJ databases">
        <title>Novel bile acid biosynthetic pathways are enriched in the microbiome of centenarians.</title>
        <authorList>
            <person name="Sato Y."/>
            <person name="Atarashi K."/>
            <person name="Plichta R.D."/>
            <person name="Arai Y."/>
            <person name="Sasajima S."/>
            <person name="Kearney M.S."/>
            <person name="Suda W."/>
            <person name="Takeshita K."/>
            <person name="Sasaki T."/>
            <person name="Okamoto S."/>
            <person name="Skelly N.A."/>
            <person name="Okamura Y."/>
            <person name="Vlamakis H."/>
            <person name="Li Y."/>
            <person name="Tanoue T."/>
            <person name="Takei H."/>
            <person name="Nittono H."/>
            <person name="Narushima S."/>
            <person name="Irie J."/>
            <person name="Itoh H."/>
            <person name="Moriya K."/>
            <person name="Sugiura Y."/>
            <person name="Suematsu M."/>
            <person name="Moritoki N."/>
            <person name="Shibata S."/>
            <person name="Littman R.D."/>
            <person name="Fischbach A.M."/>
            <person name="Uwamino Y."/>
            <person name="Inoue T."/>
            <person name="Honda A."/>
            <person name="Hattori M."/>
            <person name="Murai T."/>
            <person name="Xavier J.R."/>
            <person name="Hirose N."/>
            <person name="Honda K."/>
        </authorList>
    </citation>
    <scope>NUCLEOTIDE SEQUENCE</scope>
    <source>
        <strain evidence="9">CE91-St55</strain>
    </source>
</reference>
<comment type="similarity">
    <text evidence="1">Belongs to the glycosyl hydrolase 65 family.</text>
</comment>
<feature type="binding site" evidence="5">
    <location>
        <begin position="597"/>
        <end position="598"/>
    </location>
    <ligand>
        <name>substrate</name>
    </ligand>
</feature>
<dbReference type="InterPro" id="IPR012341">
    <property type="entry name" value="6hp_glycosidase-like_sf"/>
</dbReference>
<dbReference type="InterPro" id="IPR005194">
    <property type="entry name" value="Glyco_hydro_65_C"/>
</dbReference>
<dbReference type="Pfam" id="PF03636">
    <property type="entry name" value="Glyco_hydro_65N"/>
    <property type="match status" value="1"/>
</dbReference>
<name>A0AA37N2K3_9FIRM</name>
<dbReference type="InterPro" id="IPR017045">
    <property type="entry name" value="Malt_Pase/Glycosyl_Hdrlase"/>
</dbReference>
<evidence type="ECO:0000259" key="8">
    <source>
        <dbReference type="Pfam" id="PF03636"/>
    </source>
</evidence>
<dbReference type="InterPro" id="IPR008928">
    <property type="entry name" value="6-hairpin_glycosidase_sf"/>
</dbReference>
<dbReference type="InterPro" id="IPR005196">
    <property type="entry name" value="Glyco_hydro_65_N"/>
</dbReference>
<proteinExistence type="inferred from homology"/>
<evidence type="ECO:0000256" key="2">
    <source>
        <dbReference type="ARBA" id="ARBA00022676"/>
    </source>
</evidence>
<evidence type="ECO:0000256" key="3">
    <source>
        <dbReference type="ARBA" id="ARBA00022679"/>
    </source>
</evidence>
<feature type="domain" description="Glycoside hydrolase family 65 N-terminal" evidence="8">
    <location>
        <begin position="21"/>
        <end position="245"/>
    </location>
</feature>
<evidence type="ECO:0000259" key="6">
    <source>
        <dbReference type="Pfam" id="PF03632"/>
    </source>
</evidence>
<dbReference type="PANTHER" id="PTHR11051:SF8">
    <property type="entry name" value="PROTEIN-GLUCOSYLGALACTOSYLHYDROXYLYSINE GLUCOSIDASE"/>
    <property type="match status" value="1"/>
</dbReference>
<keyword evidence="2" id="KW-0328">Glycosyltransferase</keyword>
<comment type="caution">
    <text evidence="9">The sequence shown here is derived from an EMBL/GenBank/DDBJ whole genome shotgun (WGS) entry which is preliminary data.</text>
</comment>
<gene>
    <name evidence="9" type="ORF">CE91St55_07890</name>
</gene>
<dbReference type="SUPFAM" id="SSF74650">
    <property type="entry name" value="Galactose mutarotase-like"/>
    <property type="match status" value="1"/>
</dbReference>
<dbReference type="GO" id="GO:0004553">
    <property type="term" value="F:hydrolase activity, hydrolyzing O-glycosyl compounds"/>
    <property type="evidence" value="ECO:0007669"/>
    <property type="project" value="TreeGrafter"/>
</dbReference>
<dbReference type="AlphaFoldDB" id="A0AA37N2K3"/>
<evidence type="ECO:0000256" key="1">
    <source>
        <dbReference type="ARBA" id="ARBA00006768"/>
    </source>
</evidence>
<dbReference type="RefSeq" id="WP_244052348.1">
    <property type="nucleotide sequence ID" value="NZ_BQNJ01000001.1"/>
</dbReference>